<sequence>MGEVPVLAHRAHGMLFELKLGAALDACAQWEPSLTQPKSEG</sequence>
<evidence type="ECO:0000313" key="1">
    <source>
        <dbReference type="EMBL" id="CUS32480.1"/>
    </source>
</evidence>
<evidence type="ECO:0000313" key="2">
    <source>
        <dbReference type="Proteomes" id="UP000198736"/>
    </source>
</evidence>
<proteinExistence type="predicted"/>
<reference evidence="2" key="1">
    <citation type="submission" date="2015-10" db="EMBL/GenBank/DDBJ databases">
        <authorList>
            <person name="Luecker S."/>
            <person name="Luecker S."/>
        </authorList>
    </citation>
    <scope>NUCLEOTIDE SEQUENCE [LARGE SCALE GENOMIC DNA]</scope>
</reference>
<keyword evidence="2" id="KW-1185">Reference proteome</keyword>
<dbReference type="Proteomes" id="UP000198736">
    <property type="component" value="Unassembled WGS sequence"/>
</dbReference>
<gene>
    <name evidence="1" type="ORF">COMA2_100142</name>
</gene>
<dbReference type="AlphaFoldDB" id="A0A0S4L7A4"/>
<dbReference type="EMBL" id="CZPZ01000002">
    <property type="protein sequence ID" value="CUS32480.1"/>
    <property type="molecule type" value="Genomic_DNA"/>
</dbReference>
<protein>
    <submittedName>
        <fullName evidence="1">Uncharacterized protein</fullName>
    </submittedName>
</protein>
<organism evidence="1 2">
    <name type="scientific">Candidatus Nitrospira nitrificans</name>
    <dbReference type="NCBI Taxonomy" id="1742973"/>
    <lineage>
        <taxon>Bacteria</taxon>
        <taxon>Pseudomonadati</taxon>
        <taxon>Nitrospirota</taxon>
        <taxon>Nitrospiria</taxon>
        <taxon>Nitrospirales</taxon>
        <taxon>Nitrospiraceae</taxon>
        <taxon>Nitrospira</taxon>
    </lineage>
</organism>
<dbReference type="STRING" id="1742973.COMA2_100142"/>
<name>A0A0S4L7A4_9BACT</name>
<accession>A0A0S4L7A4</accession>